<dbReference type="Proteomes" id="UP000215335">
    <property type="component" value="Unassembled WGS sequence"/>
</dbReference>
<dbReference type="AlphaFoldDB" id="A0A232FK83"/>
<dbReference type="EMBL" id="NNAY01000081">
    <property type="protein sequence ID" value="OXU31156.1"/>
    <property type="molecule type" value="Genomic_DNA"/>
</dbReference>
<keyword evidence="2" id="KW-1185">Reference proteome</keyword>
<gene>
    <name evidence="1" type="ORF">TSAR_003198</name>
</gene>
<comment type="caution">
    <text evidence="1">The sequence shown here is derived from an EMBL/GenBank/DDBJ whole genome shotgun (WGS) entry which is preliminary data.</text>
</comment>
<protein>
    <submittedName>
        <fullName evidence="1">Uncharacterized protein</fullName>
    </submittedName>
</protein>
<sequence>MIGWVLEEHLYTITPTGRIKMSVENFLYICASHCQSGSGKFGGLENMKDRRDFLYEYTSPSTEMFEKKK</sequence>
<organism evidence="1 2">
    <name type="scientific">Trichomalopsis sarcophagae</name>
    <dbReference type="NCBI Taxonomy" id="543379"/>
    <lineage>
        <taxon>Eukaryota</taxon>
        <taxon>Metazoa</taxon>
        <taxon>Ecdysozoa</taxon>
        <taxon>Arthropoda</taxon>
        <taxon>Hexapoda</taxon>
        <taxon>Insecta</taxon>
        <taxon>Pterygota</taxon>
        <taxon>Neoptera</taxon>
        <taxon>Endopterygota</taxon>
        <taxon>Hymenoptera</taxon>
        <taxon>Apocrita</taxon>
        <taxon>Proctotrupomorpha</taxon>
        <taxon>Chalcidoidea</taxon>
        <taxon>Pteromalidae</taxon>
        <taxon>Pteromalinae</taxon>
        <taxon>Trichomalopsis</taxon>
    </lineage>
</organism>
<evidence type="ECO:0000313" key="2">
    <source>
        <dbReference type="Proteomes" id="UP000215335"/>
    </source>
</evidence>
<evidence type="ECO:0000313" key="1">
    <source>
        <dbReference type="EMBL" id="OXU31156.1"/>
    </source>
</evidence>
<name>A0A232FK83_9HYME</name>
<accession>A0A232FK83</accession>
<reference evidence="1 2" key="1">
    <citation type="journal article" date="2017" name="Curr. Biol.">
        <title>The Evolution of Venom by Co-option of Single-Copy Genes.</title>
        <authorList>
            <person name="Martinson E.O."/>
            <person name="Mrinalini"/>
            <person name="Kelkar Y.D."/>
            <person name="Chang C.H."/>
            <person name="Werren J.H."/>
        </authorList>
    </citation>
    <scope>NUCLEOTIDE SEQUENCE [LARGE SCALE GENOMIC DNA]</scope>
    <source>
        <strain evidence="1 2">Alberta</strain>
        <tissue evidence="1">Whole body</tissue>
    </source>
</reference>
<proteinExistence type="predicted"/>